<dbReference type="AlphaFoldDB" id="A0A2W2B887"/>
<reference evidence="3" key="1">
    <citation type="submission" date="2018-06" db="EMBL/GenBank/DDBJ databases">
        <title>Aestuariibacter litoralis strain KCTC 52945T.</title>
        <authorList>
            <person name="Li X."/>
            <person name="Salam N."/>
            <person name="Li J.-L."/>
            <person name="Chen Y.-M."/>
            <person name="Yang Z.-W."/>
            <person name="Zhang L.-Y."/>
            <person name="Han M.-X."/>
            <person name="Xiao M."/>
            <person name="Li W.-J."/>
        </authorList>
    </citation>
    <scope>NUCLEOTIDE SEQUENCE [LARGE SCALE GENOMIC DNA]</scope>
    <source>
        <strain evidence="3">KCTC 52945</strain>
    </source>
</reference>
<feature type="compositionally biased region" description="Basic residues" evidence="1">
    <location>
        <begin position="1"/>
        <end position="45"/>
    </location>
</feature>
<dbReference type="Proteomes" id="UP000248795">
    <property type="component" value="Unassembled WGS sequence"/>
</dbReference>
<dbReference type="Gene3D" id="1.10.10.60">
    <property type="entry name" value="Homeodomain-like"/>
    <property type="match status" value="1"/>
</dbReference>
<evidence type="ECO:0000256" key="1">
    <source>
        <dbReference type="SAM" id="MobiDB-lite"/>
    </source>
</evidence>
<feature type="region of interest" description="Disordered" evidence="1">
    <location>
        <begin position="1"/>
        <end position="48"/>
    </location>
</feature>
<dbReference type="RefSeq" id="WP_111199115.1">
    <property type="nucleotide sequence ID" value="NZ_QKVK01000006.1"/>
</dbReference>
<organism evidence="2 3">
    <name type="scientific">Aestuariivirga litoralis</name>
    <dbReference type="NCBI Taxonomy" id="2650924"/>
    <lineage>
        <taxon>Bacteria</taxon>
        <taxon>Pseudomonadati</taxon>
        <taxon>Pseudomonadota</taxon>
        <taxon>Alphaproteobacteria</taxon>
        <taxon>Hyphomicrobiales</taxon>
        <taxon>Aestuariivirgaceae</taxon>
        <taxon>Aestuariivirga</taxon>
    </lineage>
</organism>
<comment type="caution">
    <text evidence="2">The sequence shown here is derived from an EMBL/GenBank/DDBJ whole genome shotgun (WGS) entry which is preliminary data.</text>
</comment>
<name>A0A2W2B887_9HYPH</name>
<keyword evidence="3" id="KW-1185">Reference proteome</keyword>
<gene>
    <name evidence="2" type="ORF">DK847_13875</name>
</gene>
<evidence type="ECO:0000313" key="3">
    <source>
        <dbReference type="Proteomes" id="UP000248795"/>
    </source>
</evidence>
<accession>A0A2W2B887</accession>
<protein>
    <submittedName>
        <fullName evidence="2">Uncharacterized protein</fullName>
    </submittedName>
</protein>
<proteinExistence type="predicted"/>
<dbReference type="EMBL" id="QKVK01000006">
    <property type="protein sequence ID" value="PZF76278.1"/>
    <property type="molecule type" value="Genomic_DNA"/>
</dbReference>
<evidence type="ECO:0000313" key="2">
    <source>
        <dbReference type="EMBL" id="PZF76278.1"/>
    </source>
</evidence>
<sequence>MAKKAKKKVAAKAATRSKKTKKAIAVKSVKARKPAAKKAPRKAARRSAAEVAKLRKAVIAGLKSGKSAETVAKQLGISRPYLYRLKSNG</sequence>